<dbReference type="STRING" id="1396826.PHA8399_01849"/>
<dbReference type="AlphaFoldDB" id="A0A0P1HWW2"/>
<sequence>MTELDQLAVVAGATTGDFAPFDPKASIPLATDLSGGPGYSRILADAAQSLHARLRQDKELCTAIGQPVVVHGKTRGDVRDLSRIKRDQIIPAMKALLHSLAHVASAPAIQSNGSIRRQSCVAIPLDRGAFGKGQVYDDLSHSAFRGLVLALVQVGWLQMVPAHYDASSGRRSRTRVRPTTPFLDWMVLHGLVFPYHPKGIQKAKAQAEGELLQVSRRRADGRKVKQILARPLNTDEQILPDLNKALMKQRLSCPMTSYSQYEALCDFKEGRPRFLLGGQKNVYRVFSEEDGRAGRLYGHWVQGLPKEYRRQLTINGKPTAELDYGGMQMALLYARQGKPMPDTEDLYAVPGYRRDDMKAVLVRSVGTATRSKALSALRQMLREAGGFRKGRDVELYDAFWGFHGGMSPHQGGNEAAWAELQAVDSRLALCVLGSLLDQGVTAIPIHDSFVVEERHADLTGEVMKREFTSMFPGASVTVKAC</sequence>
<gene>
    <name evidence="1" type="ORF">PHA8399_01849</name>
</gene>
<name>A0A0P1HWW2_9RHOB</name>
<reference evidence="1 2" key="1">
    <citation type="submission" date="2015-09" db="EMBL/GenBank/DDBJ databases">
        <authorList>
            <consortium name="Swine Surveillance"/>
        </authorList>
    </citation>
    <scope>NUCLEOTIDE SEQUENCE [LARGE SCALE GENOMIC DNA]</scope>
    <source>
        <strain evidence="1 2">CECT 8399</strain>
    </source>
</reference>
<accession>A0A0P1HWW2</accession>
<protein>
    <submittedName>
        <fullName evidence="1">Uncharacterized protein</fullName>
    </submittedName>
</protein>
<organism evidence="1 2">
    <name type="scientific">Leisingera aquaemixtae</name>
    <dbReference type="NCBI Taxonomy" id="1396826"/>
    <lineage>
        <taxon>Bacteria</taxon>
        <taxon>Pseudomonadati</taxon>
        <taxon>Pseudomonadota</taxon>
        <taxon>Alphaproteobacteria</taxon>
        <taxon>Rhodobacterales</taxon>
        <taxon>Roseobacteraceae</taxon>
        <taxon>Leisingera</taxon>
    </lineage>
</organism>
<evidence type="ECO:0000313" key="1">
    <source>
        <dbReference type="EMBL" id="CUH99724.1"/>
    </source>
</evidence>
<proteinExistence type="predicted"/>
<dbReference type="Proteomes" id="UP000051326">
    <property type="component" value="Unassembled WGS sequence"/>
</dbReference>
<dbReference type="EMBL" id="CYSR01000021">
    <property type="protein sequence ID" value="CUH99724.1"/>
    <property type="molecule type" value="Genomic_DNA"/>
</dbReference>
<dbReference type="RefSeq" id="WP_058285852.1">
    <property type="nucleotide sequence ID" value="NZ_CYSR01000021.1"/>
</dbReference>
<evidence type="ECO:0000313" key="2">
    <source>
        <dbReference type="Proteomes" id="UP000051326"/>
    </source>
</evidence>